<dbReference type="RefSeq" id="WP_215370073.1">
    <property type="nucleotide sequence ID" value="NZ_JAGTIS010000001.1"/>
</dbReference>
<dbReference type="SMART" id="SM00052">
    <property type="entry name" value="EAL"/>
    <property type="match status" value="1"/>
</dbReference>
<evidence type="ECO:0000256" key="1">
    <source>
        <dbReference type="PROSITE-ProRule" id="PRU00169"/>
    </source>
</evidence>
<feature type="domain" description="EAL" evidence="3">
    <location>
        <begin position="139"/>
        <end position="391"/>
    </location>
</feature>
<reference evidence="4 5" key="1">
    <citation type="submission" date="2021-04" db="EMBL/GenBank/DDBJ databases">
        <title>Pseudomonas boanensis sp. nov., a bacterium isolated from river water used for household purposes in Boane District, Mozambique.</title>
        <authorList>
            <person name="Nicklasson M."/>
            <person name="Martin-Rodriguez A.J."/>
            <person name="Thorell K."/>
            <person name="Neves L."/>
            <person name="Mussagy A."/>
            <person name="Rydberg H.A."/>
            <person name="Hernroth B."/>
            <person name="Svensson-Stadler L."/>
            <person name="Sjoling A."/>
        </authorList>
    </citation>
    <scope>NUCLEOTIDE SEQUENCE [LARGE SCALE GENOMIC DNA]</scope>
    <source>
        <strain evidence="4 5">DB1</strain>
    </source>
</reference>
<dbReference type="Gene3D" id="3.40.50.2300">
    <property type="match status" value="1"/>
</dbReference>
<dbReference type="PROSITE" id="PS50883">
    <property type="entry name" value="EAL"/>
    <property type="match status" value="1"/>
</dbReference>
<dbReference type="SMART" id="SM00448">
    <property type="entry name" value="REC"/>
    <property type="match status" value="1"/>
</dbReference>
<dbReference type="Pfam" id="PF00563">
    <property type="entry name" value="EAL"/>
    <property type="match status" value="1"/>
</dbReference>
<dbReference type="InterPro" id="IPR001789">
    <property type="entry name" value="Sig_transdc_resp-reg_receiver"/>
</dbReference>
<dbReference type="PANTHER" id="PTHR33121">
    <property type="entry name" value="CYCLIC DI-GMP PHOSPHODIESTERASE PDEF"/>
    <property type="match status" value="1"/>
</dbReference>
<dbReference type="PROSITE" id="PS50110">
    <property type="entry name" value="RESPONSE_REGULATORY"/>
    <property type="match status" value="1"/>
</dbReference>
<dbReference type="InterPro" id="IPR001633">
    <property type="entry name" value="EAL_dom"/>
</dbReference>
<dbReference type="Gene3D" id="3.20.20.450">
    <property type="entry name" value="EAL domain"/>
    <property type="match status" value="1"/>
</dbReference>
<organism evidence="4 5">
    <name type="scientific">Metapseudomonas boanensis</name>
    <dbReference type="NCBI Taxonomy" id="2822138"/>
    <lineage>
        <taxon>Bacteria</taxon>
        <taxon>Pseudomonadati</taxon>
        <taxon>Pseudomonadota</taxon>
        <taxon>Gammaproteobacteria</taxon>
        <taxon>Pseudomonadales</taxon>
        <taxon>Pseudomonadaceae</taxon>
        <taxon>Metapseudomonas</taxon>
    </lineage>
</organism>
<evidence type="ECO:0000259" key="3">
    <source>
        <dbReference type="PROSITE" id="PS50883"/>
    </source>
</evidence>
<gene>
    <name evidence="4" type="ORF">J7302_03155</name>
</gene>
<evidence type="ECO:0000313" key="5">
    <source>
        <dbReference type="Proteomes" id="UP001519667"/>
    </source>
</evidence>
<keyword evidence="5" id="KW-1185">Reference proteome</keyword>
<dbReference type="SUPFAM" id="SSF52172">
    <property type="entry name" value="CheY-like"/>
    <property type="match status" value="1"/>
</dbReference>
<dbReference type="InterPro" id="IPR050706">
    <property type="entry name" value="Cyclic-di-GMP_PDE-like"/>
</dbReference>
<keyword evidence="1" id="KW-0597">Phosphoprotein</keyword>
<proteinExistence type="predicted"/>
<dbReference type="EMBL" id="JAGTIS010000001">
    <property type="protein sequence ID" value="MBT8765136.1"/>
    <property type="molecule type" value="Genomic_DNA"/>
</dbReference>
<sequence length="399" mass="43500">MSSLRILVLEDHPFQLQVAAQQLRALGHPQPICAVDGNSALASLARHGSVDIALCDIQKPGMDGLSFLCKAAEIGAIRAVALLGELAPDLRHSVWQLAELLGVQVLGDLGKPLALDGLRRMLGRYEARHVPTPAVPAAGIPSLNEAKRGLAEDQFVPYYQPKVDLHTLSPVGAEVLVRWRHPGLGLLAPSSFLPLIERGGEMPALTYRLLDSVLTFVQSQEPTRRLPLAINFNPRLLDDPDLPSHLKQRLDYFGLPASTLNIEITENGLAEAPATGLENLLKLRLMGCSVSIDDFGTGTSSLQRFCQIPCNEIKLDASFVQSMDHNLRSKAVLSSTLMLARSLNLNVVAEGIENESQLHYLRALGYPQGQGYLFGRPMPANDFVRWLQEQNGPTQSLEG</sequence>
<dbReference type="InterPro" id="IPR035919">
    <property type="entry name" value="EAL_sf"/>
</dbReference>
<dbReference type="CDD" id="cd01948">
    <property type="entry name" value="EAL"/>
    <property type="match status" value="1"/>
</dbReference>
<dbReference type="PANTHER" id="PTHR33121:SF70">
    <property type="entry name" value="SIGNALING PROTEIN YKOW"/>
    <property type="match status" value="1"/>
</dbReference>
<dbReference type="Proteomes" id="UP001519667">
    <property type="component" value="Unassembled WGS sequence"/>
</dbReference>
<comment type="caution">
    <text evidence="4">The sequence shown here is derived from an EMBL/GenBank/DDBJ whole genome shotgun (WGS) entry which is preliminary data.</text>
</comment>
<feature type="modified residue" description="4-aspartylphosphate" evidence="1">
    <location>
        <position position="56"/>
    </location>
</feature>
<evidence type="ECO:0000313" key="4">
    <source>
        <dbReference type="EMBL" id="MBT8765136.1"/>
    </source>
</evidence>
<dbReference type="InterPro" id="IPR011006">
    <property type="entry name" value="CheY-like_superfamily"/>
</dbReference>
<evidence type="ECO:0000259" key="2">
    <source>
        <dbReference type="PROSITE" id="PS50110"/>
    </source>
</evidence>
<dbReference type="SUPFAM" id="SSF141868">
    <property type="entry name" value="EAL domain-like"/>
    <property type="match status" value="1"/>
</dbReference>
<protein>
    <submittedName>
        <fullName evidence="4">EAL domain-containing response regulator</fullName>
    </submittedName>
</protein>
<name>A0ABS5XBR5_9GAMM</name>
<feature type="domain" description="Response regulatory" evidence="2">
    <location>
        <begin position="5"/>
        <end position="126"/>
    </location>
</feature>
<accession>A0ABS5XBR5</accession>